<sequence>MDTHHENTPGPVPGLAAHGKKYKNSKNLLSKNVRDDPFLGKTKTLPPAFAERRQRSFDMSPRHCDKAMVISSNQN</sequence>
<feature type="region of interest" description="Disordered" evidence="1">
    <location>
        <begin position="1"/>
        <end position="26"/>
    </location>
</feature>
<keyword evidence="3" id="KW-1185">Reference proteome</keyword>
<name>W0V1J7_9BURK</name>
<dbReference type="EMBL" id="HG322949">
    <property type="protein sequence ID" value="CDG81465.1"/>
    <property type="molecule type" value="Genomic_DNA"/>
</dbReference>
<accession>W0V1J7</accession>
<dbReference type="KEGG" id="jag:GJA_806"/>
<protein>
    <submittedName>
        <fullName evidence="2">Uncharacterized protein</fullName>
    </submittedName>
</protein>
<dbReference type="STRING" id="1349767.GJA_806"/>
<evidence type="ECO:0000313" key="3">
    <source>
        <dbReference type="Proteomes" id="UP000027604"/>
    </source>
</evidence>
<dbReference type="Proteomes" id="UP000027604">
    <property type="component" value="Chromosome I"/>
</dbReference>
<organism evidence="2 3">
    <name type="scientific">Janthinobacterium agaricidamnosum NBRC 102515 = DSM 9628</name>
    <dbReference type="NCBI Taxonomy" id="1349767"/>
    <lineage>
        <taxon>Bacteria</taxon>
        <taxon>Pseudomonadati</taxon>
        <taxon>Pseudomonadota</taxon>
        <taxon>Betaproteobacteria</taxon>
        <taxon>Burkholderiales</taxon>
        <taxon>Oxalobacteraceae</taxon>
        <taxon>Janthinobacterium</taxon>
    </lineage>
</organism>
<reference evidence="2 3" key="1">
    <citation type="journal article" date="2015" name="Genome Announc.">
        <title>Genome Sequence of Mushroom Soft-Rot Pathogen Janthinobacterium agaricidamnosum.</title>
        <authorList>
            <person name="Graupner K."/>
            <person name="Lackner G."/>
            <person name="Hertweck C."/>
        </authorList>
    </citation>
    <scope>NUCLEOTIDE SEQUENCE [LARGE SCALE GENOMIC DNA]</scope>
    <source>
        <strain evidence="3">NBRC 102515 / DSM 9628</strain>
    </source>
</reference>
<evidence type="ECO:0000256" key="1">
    <source>
        <dbReference type="SAM" id="MobiDB-lite"/>
    </source>
</evidence>
<proteinExistence type="predicted"/>
<dbReference type="HOGENOM" id="CLU_2666192_0_0_4"/>
<evidence type="ECO:0000313" key="2">
    <source>
        <dbReference type="EMBL" id="CDG81465.1"/>
    </source>
</evidence>
<dbReference type="PATRIC" id="fig|1349767.4.peg.2512"/>
<gene>
    <name evidence="2" type="ORF">GJA_806</name>
</gene>
<dbReference type="AlphaFoldDB" id="W0V1J7"/>